<proteinExistence type="inferred from homology"/>
<dbReference type="Gene3D" id="1.10.170.10">
    <property type="entry name" value="Bluetongue Virus 10, subunit 1, domain 3"/>
    <property type="match status" value="1"/>
</dbReference>
<evidence type="ECO:0000256" key="1">
    <source>
        <dbReference type="ARBA" id="ARBA00004328"/>
    </source>
</evidence>
<sequence>MESARARALSLLEQLATLGDPRNQRDLNAVSGLTLFLTKYNATCDRLLTLTPSTQEEHRVCFLAALDIVGAILGINLSGILHNYVPNAQVIAHLAREDLPYTTQSYRNVLRILNETTGHSNSSRLYEPFDDRTQLVPPGMFFRQNAQAQHFAYVSAREISVAVMAGETIDISQTIRPSMLGATQYCFSWTPYHLFYTYAGQVTRQNARITVEVNRGDAAVGVQHMAAPGSVVTITNTGNNPSLVLFTLHWYTKIQAGWDVYPGYKSDCAVVYTYQDPLWSHIRSNICGMKGLPGNRLPINPPGNEEHVFTIAVLARLFEVYTCHRPVVAQAVNRVGGAGLYNQAVQNMGAI</sequence>
<keyword evidence="7" id="KW-0325">Glycoprotein</keyword>
<dbReference type="GO" id="GO:0046789">
    <property type="term" value="F:host cell surface receptor binding"/>
    <property type="evidence" value="ECO:0007669"/>
    <property type="project" value="InterPro"/>
</dbReference>
<evidence type="ECO:0000313" key="9">
    <source>
        <dbReference type="Proteomes" id="UP000146808"/>
    </source>
</evidence>
<name>A0A077JM39_9REOV</name>
<evidence type="ECO:0000256" key="4">
    <source>
        <dbReference type="ARBA" id="ARBA00022561"/>
    </source>
</evidence>
<dbReference type="InterPro" id="IPR023178">
    <property type="entry name" value="Orbi_VP7_capsid_C"/>
</dbReference>
<dbReference type="GO" id="GO:0005198">
    <property type="term" value="F:structural molecule activity"/>
    <property type="evidence" value="ECO:0007669"/>
    <property type="project" value="InterPro"/>
</dbReference>
<dbReference type="InterPro" id="IPR023176">
    <property type="entry name" value="Orbi_VP7_capsid_N"/>
</dbReference>
<dbReference type="EMBL" id="AB894491">
    <property type="protein sequence ID" value="BAP18638.1"/>
    <property type="molecule type" value="Genomic_RNA"/>
</dbReference>
<dbReference type="Proteomes" id="UP000146808">
    <property type="component" value="Genome"/>
</dbReference>
<comment type="similarity">
    <text evidence="2">Belongs to the orbivirus VP7 family.</text>
</comment>
<dbReference type="SUPFAM" id="SSF48345">
    <property type="entry name" value="A virus capsid protein alpha-helical domain"/>
    <property type="match status" value="1"/>
</dbReference>
<dbReference type="InterPro" id="IPR001803">
    <property type="entry name" value="Orbi_VP7_capsid"/>
</dbReference>
<dbReference type="PRINTS" id="PR00903">
    <property type="entry name" value="VP7CAPSID"/>
</dbReference>
<evidence type="ECO:0000313" key="8">
    <source>
        <dbReference type="EMBL" id="BAP18638.1"/>
    </source>
</evidence>
<dbReference type="InterPro" id="IPR008935">
    <property type="entry name" value="Virus_capsid_a-hlx_vir"/>
</dbReference>
<protein>
    <recommendedName>
        <fullName evidence="3">Core protein VP7</fullName>
    </recommendedName>
</protein>
<evidence type="ECO:0000256" key="5">
    <source>
        <dbReference type="ARBA" id="ARBA00022770"/>
    </source>
</evidence>
<comment type="subcellular location">
    <subcellularLocation>
        <location evidence="1">Virion</location>
    </subcellularLocation>
</comment>
<organism evidence="8 9">
    <name type="scientific">Koyama Hill virus</name>
    <dbReference type="NCBI Taxonomy" id="1435294"/>
    <lineage>
        <taxon>Viruses</taxon>
        <taxon>Riboviria</taxon>
        <taxon>Orthornavirae</taxon>
        <taxon>Duplornaviricota</taxon>
        <taxon>Resentoviricetes</taxon>
        <taxon>Reovirales</taxon>
        <taxon>Sedoreoviridae</taxon>
        <taxon>Orbivirus</taxon>
        <taxon>Orbivirus umatillaense</taxon>
        <taxon>Umatilla virus</taxon>
    </lineage>
</organism>
<reference evidence="8 9" key="1">
    <citation type="journal article" date="2014" name="Arch. Virol.">
        <title>First isolation and characterization of a mosquito-borne orbivirus belonging to the species Umatilla virus in East Asia.</title>
        <authorList>
            <person name="Ejiri H."/>
            <person name="Kuwata R."/>
            <person name="Tsuda Y."/>
            <person name="Sasaki T."/>
            <person name="Kobayashi M."/>
            <person name="Sato Y."/>
            <person name="Sawabe K."/>
            <person name="Isawa H."/>
        </authorList>
    </citation>
    <scope>NUCLEOTIDE SEQUENCE [LARGE SCALE GENOMIC DNA]</scope>
    <source>
        <strain evidence="8">S7</strain>
    </source>
</reference>
<keyword evidence="5" id="KW-1152">Outer capsid protein</keyword>
<dbReference type="GO" id="GO:0039624">
    <property type="term" value="C:viral outer capsid"/>
    <property type="evidence" value="ECO:0007669"/>
    <property type="project" value="UniProtKB-KW"/>
</dbReference>
<dbReference type="Gene3D" id="2.60.120.170">
    <property type="match status" value="1"/>
</dbReference>
<evidence type="ECO:0000256" key="7">
    <source>
        <dbReference type="ARBA" id="ARBA00023180"/>
    </source>
</evidence>
<gene>
    <name evidence="8" type="primary">VP7</name>
</gene>
<dbReference type="InterPro" id="IPR008980">
    <property type="entry name" value="Capsid_hemagglutn"/>
</dbReference>
<keyword evidence="4" id="KW-0167">Capsid protein</keyword>
<dbReference type="Pfam" id="PF00897">
    <property type="entry name" value="Orbi_VP7"/>
    <property type="match status" value="1"/>
</dbReference>
<evidence type="ECO:0000256" key="2">
    <source>
        <dbReference type="ARBA" id="ARBA00009906"/>
    </source>
</evidence>
<dbReference type="Gene3D" id="1.10.250.10">
    <property type="entry name" value="Bluetongue Virus 10, subunit 1, domain 1"/>
    <property type="match status" value="1"/>
</dbReference>
<dbReference type="GO" id="GO:0019031">
    <property type="term" value="C:viral envelope"/>
    <property type="evidence" value="ECO:0007669"/>
    <property type="project" value="InterPro"/>
</dbReference>
<dbReference type="GO" id="GO:0019064">
    <property type="term" value="P:fusion of virus membrane with host plasma membrane"/>
    <property type="evidence" value="ECO:0007669"/>
    <property type="project" value="InterPro"/>
</dbReference>
<evidence type="ECO:0000256" key="3">
    <source>
        <dbReference type="ARBA" id="ARBA00021788"/>
    </source>
</evidence>
<keyword evidence="6" id="KW-0946">Virion</keyword>
<evidence type="ECO:0000256" key="6">
    <source>
        <dbReference type="ARBA" id="ARBA00022844"/>
    </source>
</evidence>
<dbReference type="SUPFAM" id="SSF49818">
    <property type="entry name" value="Viral protein domain"/>
    <property type="match status" value="1"/>
</dbReference>
<accession>A0A077JM39</accession>